<organism evidence="1 2">
    <name type="scientific">Marinobacter nauticus</name>
    <name type="common">Marinobacter hydrocarbonoclasticus</name>
    <name type="synonym">Marinobacter aquaeolei</name>
    <dbReference type="NCBI Taxonomy" id="2743"/>
    <lineage>
        <taxon>Bacteria</taxon>
        <taxon>Pseudomonadati</taxon>
        <taxon>Pseudomonadota</taxon>
        <taxon>Gammaproteobacteria</taxon>
        <taxon>Pseudomonadales</taxon>
        <taxon>Marinobacteraceae</taxon>
        <taxon>Marinobacter</taxon>
    </lineage>
</organism>
<dbReference type="PANTHER" id="PTHR30510">
    <property type="entry name" value="UPF0229 PROTEIN YEAH"/>
    <property type="match status" value="1"/>
</dbReference>
<proteinExistence type="predicted"/>
<dbReference type="PANTHER" id="PTHR30510:SF2">
    <property type="entry name" value="UPF0229 PROTEIN YEAH"/>
    <property type="match status" value="1"/>
</dbReference>
<dbReference type="AlphaFoldDB" id="A0A3B8WLN0"/>
<evidence type="ECO:0000313" key="2">
    <source>
        <dbReference type="Proteomes" id="UP000261325"/>
    </source>
</evidence>
<feature type="non-terminal residue" evidence="1">
    <location>
        <position position="75"/>
    </location>
</feature>
<feature type="non-terminal residue" evidence="1">
    <location>
        <position position="1"/>
    </location>
</feature>
<accession>A0A3B8WLN0</accession>
<protein>
    <submittedName>
        <fullName evidence="1">Uncharacterized protein</fullName>
    </submittedName>
</protein>
<gene>
    <name evidence="1" type="ORF">DCF82_21815</name>
</gene>
<dbReference type="EMBL" id="DLYI01000296">
    <property type="protein sequence ID" value="HAC30416.1"/>
    <property type="molecule type" value="Genomic_DNA"/>
</dbReference>
<reference evidence="1 2" key="1">
    <citation type="journal article" date="2018" name="Nat. Biotechnol.">
        <title>A standardized bacterial taxonomy based on genome phylogeny substantially revises the tree of life.</title>
        <authorList>
            <person name="Parks D.H."/>
            <person name="Chuvochina M."/>
            <person name="Waite D.W."/>
            <person name="Rinke C."/>
            <person name="Skarshewski A."/>
            <person name="Chaumeil P.A."/>
            <person name="Hugenholtz P."/>
        </authorList>
    </citation>
    <scope>NUCLEOTIDE SEQUENCE [LARGE SCALE GENOMIC DNA]</scope>
    <source>
        <strain evidence="1">UBA9049</strain>
    </source>
</reference>
<dbReference type="Pfam" id="PF04285">
    <property type="entry name" value="DUF444"/>
    <property type="match status" value="1"/>
</dbReference>
<evidence type="ECO:0000313" key="1">
    <source>
        <dbReference type="EMBL" id="HAC30416.1"/>
    </source>
</evidence>
<sequence length="75" mass="8463">SPDGEGMDEFAFQITQEEFLDFLFDDLELPNLARKKLKDTEAFSYVRSGFTTQGVPAKLDVVRSLRGAHARRLGL</sequence>
<dbReference type="InterPro" id="IPR006698">
    <property type="entry name" value="UPF0229"/>
</dbReference>
<dbReference type="Proteomes" id="UP000261325">
    <property type="component" value="Unassembled WGS sequence"/>
</dbReference>
<comment type="caution">
    <text evidence="1">The sequence shown here is derived from an EMBL/GenBank/DDBJ whole genome shotgun (WGS) entry which is preliminary data.</text>
</comment>
<name>A0A3B8WLN0_MARNT</name>